<keyword evidence="1" id="KW-0175">Coiled coil</keyword>
<feature type="domain" description="DUF7605" evidence="4">
    <location>
        <begin position="888"/>
        <end position="1031"/>
    </location>
</feature>
<protein>
    <recommendedName>
        <fullName evidence="7">Tat pathway signal sequence</fullName>
    </recommendedName>
</protein>
<dbReference type="PANTHER" id="PTHR36681:SF3">
    <property type="entry name" value="NUCLEAR GTPASE, GERMINAL CENTER-ASSOCIATED, TANDEM DUPLICATE 3"/>
    <property type="match status" value="1"/>
</dbReference>
<name>A0A319DI76_9EURO</name>
<feature type="compositionally biased region" description="Basic residues" evidence="2">
    <location>
        <begin position="412"/>
        <end position="422"/>
    </location>
</feature>
<dbReference type="SUPFAM" id="SSF52540">
    <property type="entry name" value="P-loop containing nucleoside triphosphate hydrolases"/>
    <property type="match status" value="1"/>
</dbReference>
<organism evidence="5 6">
    <name type="scientific">Aspergillus ellipticus CBS 707.79</name>
    <dbReference type="NCBI Taxonomy" id="1448320"/>
    <lineage>
        <taxon>Eukaryota</taxon>
        <taxon>Fungi</taxon>
        <taxon>Dikarya</taxon>
        <taxon>Ascomycota</taxon>
        <taxon>Pezizomycotina</taxon>
        <taxon>Eurotiomycetes</taxon>
        <taxon>Eurotiomycetidae</taxon>
        <taxon>Eurotiales</taxon>
        <taxon>Aspergillaceae</taxon>
        <taxon>Aspergillus</taxon>
        <taxon>Aspergillus subgen. Circumdati</taxon>
    </lineage>
</organism>
<dbReference type="Gene3D" id="3.40.50.300">
    <property type="entry name" value="P-loop containing nucleotide triphosphate hydrolases"/>
    <property type="match status" value="1"/>
</dbReference>
<feature type="compositionally biased region" description="Basic and acidic residues" evidence="2">
    <location>
        <begin position="1"/>
        <end position="11"/>
    </location>
</feature>
<dbReference type="OrthoDB" id="3598281at2759"/>
<feature type="compositionally biased region" description="Polar residues" evidence="2">
    <location>
        <begin position="12"/>
        <end position="28"/>
    </location>
</feature>
<feature type="domain" description="Dynamin N-terminal" evidence="3">
    <location>
        <begin position="261"/>
        <end position="513"/>
    </location>
</feature>
<evidence type="ECO:0000313" key="5">
    <source>
        <dbReference type="EMBL" id="PYH97236.1"/>
    </source>
</evidence>
<dbReference type="EMBL" id="KZ825827">
    <property type="protein sequence ID" value="PYH97236.1"/>
    <property type="molecule type" value="Genomic_DNA"/>
</dbReference>
<reference evidence="5 6" key="1">
    <citation type="submission" date="2018-02" db="EMBL/GenBank/DDBJ databases">
        <title>The genomes of Aspergillus section Nigri reveals drivers in fungal speciation.</title>
        <authorList>
            <consortium name="DOE Joint Genome Institute"/>
            <person name="Vesth T.C."/>
            <person name="Nybo J."/>
            <person name="Theobald S."/>
            <person name="Brandl J."/>
            <person name="Frisvad J.C."/>
            <person name="Nielsen K.F."/>
            <person name="Lyhne E.K."/>
            <person name="Kogle M.E."/>
            <person name="Kuo A."/>
            <person name="Riley R."/>
            <person name="Clum A."/>
            <person name="Nolan M."/>
            <person name="Lipzen A."/>
            <person name="Salamov A."/>
            <person name="Henrissat B."/>
            <person name="Wiebenga A."/>
            <person name="De vries R.P."/>
            <person name="Grigoriev I.V."/>
            <person name="Mortensen U.H."/>
            <person name="Andersen M.R."/>
            <person name="Baker S.E."/>
        </authorList>
    </citation>
    <scope>NUCLEOTIDE SEQUENCE [LARGE SCALE GENOMIC DNA]</scope>
    <source>
        <strain evidence="5 6">CBS 707.79</strain>
    </source>
</reference>
<evidence type="ECO:0000259" key="3">
    <source>
        <dbReference type="Pfam" id="PF00350"/>
    </source>
</evidence>
<dbReference type="VEuPathDB" id="FungiDB:BO71DRAFT_319135"/>
<dbReference type="InterPro" id="IPR045063">
    <property type="entry name" value="Dynamin_N"/>
</dbReference>
<dbReference type="STRING" id="1448320.A0A319DI76"/>
<dbReference type="AlphaFoldDB" id="A0A319DI76"/>
<feature type="non-terminal residue" evidence="5">
    <location>
        <position position="1133"/>
    </location>
</feature>
<sequence length="1133" mass="128056">MEQEIVIKPESPRSQSYSPSQVQIQAWDQVQSQPQTQIQAQAEAQAQDPHPAPSTPALAELHFIAEQTARHARIWEDQKNAPPCPNFNEQWSNVTPKLQELYLQQVEYLASSNVQGDAQTGYETLVKGIYERCFAKMSQLTAEMTSSIPYNNLVAPVGRRPVVPKTEPLDEDELIDVDSYAVNLELEEEDEEQDEVPLEYNIRDVEDPQINILENAMTKGSDMLKKLLTTLEDSEAMFNDIDWKKDIERTQDYARTEKVIIGVVGSTGAGKSSLINAIIDEKNILPTDCMRASTAVATEVSYNHGPSKFRAEVEFITRADWKNELEILFAELHDHSDEVRRGDQLTNSDAAVALDKIKAVYPALTPEDILDASIDELLGDVKISALLDTTLKFEDDDSKAFATKLKSYIHSKGKRGRPKKVPAKQDPAKQEDGGTSGLDATEQEVGHWPLVRVVRIYTKAKALETGATLVDLPGICDSNAARVAVAEDYMKRCSAHWIAAPINRAVDDKVARDLLGKNHKRQMQMDSAFSDISFICTKTDDIAPAEVSQALGLDLPAVEEQRPCARQSQTLNREISRLTSDLQGLNIELDRLEPEIEALEERLTGDEFSFVASDLSPNNKKRRLRSSGLSQSSGQQLLNDFHRLREERKTLQNQRRSINQQLEKKQKNHRQLSDAEKNQQYANLRTCIEARNNFSKQEIKCDFAQGIAQMDQDDREDGEDDNATAVTQDYDEAKKNLTVFCVSTRAYQGLRGRSGRQAKVRGFSQLEETEIPRLQRHCIALTEWARENCARRFLVYLNQLFQSVLLWSSVTAPTTTITARKRLEIEANFNRTFEKLTSDMAEMQREFKFCLAELLKENVIDGLGRASQCGSLEFPRIVSEWNAAVKDGGLHWQTYKATCRRRGIFRNTDWNQDLAGPMLDKITPGWKRAFELLLPRKFDDFTKCVQKRLDRFHSDAIASAKKSITARTKTMLDAIVKANRESVEQHLKSPHKHLKSAQKDSSRIISDVIALHLSETYADCAAQCGRCLQLRSRGATGQGTLARIRSIMERQANDNGNVVFHRSTQSMEGSLTDMLEQNDAEIAEIIQNILAWTSRDYRASIIEPQLRMFSKEQVGIKQEVSKMIRNTESEIQL</sequence>
<feature type="compositionally biased region" description="Low complexity" evidence="2">
    <location>
        <begin position="29"/>
        <end position="49"/>
    </location>
</feature>
<evidence type="ECO:0000313" key="6">
    <source>
        <dbReference type="Proteomes" id="UP000247810"/>
    </source>
</evidence>
<feature type="region of interest" description="Disordered" evidence="2">
    <location>
        <begin position="412"/>
        <end position="440"/>
    </location>
</feature>
<dbReference type="Pfam" id="PF00350">
    <property type="entry name" value="Dynamin_N"/>
    <property type="match status" value="1"/>
</dbReference>
<gene>
    <name evidence="5" type="ORF">BO71DRAFT_319135</name>
</gene>
<evidence type="ECO:0000256" key="2">
    <source>
        <dbReference type="SAM" id="MobiDB-lite"/>
    </source>
</evidence>
<feature type="region of interest" description="Disordered" evidence="2">
    <location>
        <begin position="651"/>
        <end position="677"/>
    </location>
</feature>
<dbReference type="Pfam" id="PF24564">
    <property type="entry name" value="DUF7605"/>
    <property type="match status" value="1"/>
</dbReference>
<accession>A0A319DI76</accession>
<dbReference type="InterPro" id="IPR027417">
    <property type="entry name" value="P-loop_NTPase"/>
</dbReference>
<feature type="coiled-coil region" evidence="1">
    <location>
        <begin position="568"/>
        <end position="602"/>
    </location>
</feature>
<dbReference type="PANTHER" id="PTHR36681">
    <property type="entry name" value="NUCLEAR GTPASE, GERMINAL CENTER-ASSOCIATED, TANDEM DUPLICATE 3"/>
    <property type="match status" value="1"/>
</dbReference>
<evidence type="ECO:0008006" key="7">
    <source>
        <dbReference type="Google" id="ProtNLM"/>
    </source>
</evidence>
<dbReference type="InterPro" id="IPR056024">
    <property type="entry name" value="DUF7605"/>
</dbReference>
<proteinExistence type="predicted"/>
<keyword evidence="6" id="KW-1185">Reference proteome</keyword>
<evidence type="ECO:0000256" key="1">
    <source>
        <dbReference type="SAM" id="Coils"/>
    </source>
</evidence>
<feature type="region of interest" description="Disordered" evidence="2">
    <location>
        <begin position="1"/>
        <end position="55"/>
    </location>
</feature>
<feature type="compositionally biased region" description="Polar residues" evidence="2">
    <location>
        <begin position="651"/>
        <end position="661"/>
    </location>
</feature>
<evidence type="ECO:0000259" key="4">
    <source>
        <dbReference type="Pfam" id="PF24564"/>
    </source>
</evidence>
<dbReference type="Proteomes" id="UP000247810">
    <property type="component" value="Unassembled WGS sequence"/>
</dbReference>